<dbReference type="InterPro" id="IPR011936">
    <property type="entry name" value="Myxo_disulph_rpt"/>
</dbReference>
<evidence type="ECO:0000256" key="1">
    <source>
        <dbReference type="ARBA" id="ARBA00022729"/>
    </source>
</evidence>
<keyword evidence="5" id="KW-1185">Reference proteome</keyword>
<evidence type="ECO:0000256" key="3">
    <source>
        <dbReference type="ARBA" id="ARBA00023157"/>
    </source>
</evidence>
<reference evidence="4" key="1">
    <citation type="submission" date="2021-01" db="EMBL/GenBank/DDBJ databases">
        <authorList>
            <consortium name="Genoscope - CEA"/>
            <person name="William W."/>
        </authorList>
    </citation>
    <scope>NUCLEOTIDE SEQUENCE</scope>
</reference>
<dbReference type="PANTHER" id="PTHR38934">
    <property type="entry name" value="HYPHALLY REGULATED CELL WALL PROTEIN 1"/>
    <property type="match status" value="1"/>
</dbReference>
<protein>
    <submittedName>
        <fullName evidence="4">Uncharacterized protein</fullName>
    </submittedName>
</protein>
<dbReference type="Pfam" id="PF13948">
    <property type="entry name" value="DUF4215"/>
    <property type="match status" value="1"/>
</dbReference>
<evidence type="ECO:0000313" key="5">
    <source>
        <dbReference type="Proteomes" id="UP000692954"/>
    </source>
</evidence>
<keyword evidence="1" id="KW-0732">Signal</keyword>
<organism evidence="4 5">
    <name type="scientific">Paramecium sonneborni</name>
    <dbReference type="NCBI Taxonomy" id="65129"/>
    <lineage>
        <taxon>Eukaryota</taxon>
        <taxon>Sar</taxon>
        <taxon>Alveolata</taxon>
        <taxon>Ciliophora</taxon>
        <taxon>Intramacronucleata</taxon>
        <taxon>Oligohymenophorea</taxon>
        <taxon>Peniculida</taxon>
        <taxon>Parameciidae</taxon>
        <taxon>Paramecium</taxon>
    </lineage>
</organism>
<sequence>MRLQLLIMYYQGLLHVEIILNRQMVNVYLFVVPGLEECEDKNQTPFDGCYQCQFQCDENCDQCIEGNCIECQKGYAKMDKKKMKKNYNQNNNLNVEIQQGNKMKSVIIEMTIIMMDVHKCAQLKIIKIIGNVMNKYQINAIVLLKYYLHTSTKHFINNMYIQKVKWIGAFTNFTQAISTKIKGVENKIFITSVIEIDKEIPNDPVYQFEIQFLSSKSTPLILVATIQDGVQDEHNSNLSFASQELKLKTTTILSNSQIEDANKFQTIGNYIIIGLGFKSALMLLLGEIQSSLEIFDTLQFQSYLRFIQQKNH</sequence>
<evidence type="ECO:0000313" key="4">
    <source>
        <dbReference type="EMBL" id="CAD8121700.1"/>
    </source>
</evidence>
<dbReference type="PANTHER" id="PTHR38934:SF6">
    <property type="entry name" value="CHROMOSOME UNDETERMINED SCAFFOLD_176, WHOLE GENOME SHOTGUN SEQUENCE"/>
    <property type="match status" value="1"/>
</dbReference>
<name>A0A8S1R4Z1_9CILI</name>
<dbReference type="AlphaFoldDB" id="A0A8S1R4Z1"/>
<keyword evidence="2" id="KW-0677">Repeat</keyword>
<proteinExistence type="predicted"/>
<dbReference type="EMBL" id="CAJJDN010000134">
    <property type="protein sequence ID" value="CAD8121700.1"/>
    <property type="molecule type" value="Genomic_DNA"/>
</dbReference>
<accession>A0A8S1R4Z1</accession>
<evidence type="ECO:0000256" key="2">
    <source>
        <dbReference type="ARBA" id="ARBA00022737"/>
    </source>
</evidence>
<dbReference type="Proteomes" id="UP000692954">
    <property type="component" value="Unassembled WGS sequence"/>
</dbReference>
<dbReference type="OrthoDB" id="324862at2759"/>
<comment type="caution">
    <text evidence="4">The sequence shown here is derived from an EMBL/GenBank/DDBJ whole genome shotgun (WGS) entry which is preliminary data.</text>
</comment>
<gene>
    <name evidence="4" type="ORF">PSON_ATCC_30995.1.T1340002</name>
</gene>
<keyword evidence="3" id="KW-1015">Disulfide bond</keyword>